<proteinExistence type="predicted"/>
<name>A0A645FP13_9ZZZZ</name>
<organism evidence="1">
    <name type="scientific">bioreactor metagenome</name>
    <dbReference type="NCBI Taxonomy" id="1076179"/>
    <lineage>
        <taxon>unclassified sequences</taxon>
        <taxon>metagenomes</taxon>
        <taxon>ecological metagenomes</taxon>
    </lineage>
</organism>
<sequence length="43" mass="4189">MEVVVGNQHHVAAVAAIAPVGSAVLHILLAVKADCPVAAAAGF</sequence>
<accession>A0A645FP13</accession>
<evidence type="ECO:0000313" key="1">
    <source>
        <dbReference type="EMBL" id="MPN15089.1"/>
    </source>
</evidence>
<comment type="caution">
    <text evidence="1">The sequence shown here is derived from an EMBL/GenBank/DDBJ whole genome shotgun (WGS) entry which is preliminary data.</text>
</comment>
<reference evidence="1" key="1">
    <citation type="submission" date="2019-08" db="EMBL/GenBank/DDBJ databases">
        <authorList>
            <person name="Kucharzyk K."/>
            <person name="Murdoch R.W."/>
            <person name="Higgins S."/>
            <person name="Loffler F."/>
        </authorList>
    </citation>
    <scope>NUCLEOTIDE SEQUENCE</scope>
</reference>
<dbReference type="EMBL" id="VSSQ01061796">
    <property type="protein sequence ID" value="MPN15089.1"/>
    <property type="molecule type" value="Genomic_DNA"/>
</dbReference>
<protein>
    <submittedName>
        <fullName evidence="1">Uncharacterized protein</fullName>
    </submittedName>
</protein>
<gene>
    <name evidence="1" type="ORF">SDC9_162418</name>
</gene>
<dbReference type="AlphaFoldDB" id="A0A645FP13"/>